<accession>A0ABP1AZ18</accession>
<organism evidence="2 3">
    <name type="scientific">Sphagnum jensenii</name>
    <dbReference type="NCBI Taxonomy" id="128206"/>
    <lineage>
        <taxon>Eukaryota</taxon>
        <taxon>Viridiplantae</taxon>
        <taxon>Streptophyta</taxon>
        <taxon>Embryophyta</taxon>
        <taxon>Bryophyta</taxon>
        <taxon>Sphagnophytina</taxon>
        <taxon>Sphagnopsida</taxon>
        <taxon>Sphagnales</taxon>
        <taxon>Sphagnaceae</taxon>
        <taxon>Sphagnum</taxon>
    </lineage>
</organism>
<keyword evidence="1" id="KW-0812">Transmembrane</keyword>
<dbReference type="EMBL" id="OZ023718">
    <property type="protein sequence ID" value="CAK9867662.1"/>
    <property type="molecule type" value="Genomic_DNA"/>
</dbReference>
<protein>
    <submittedName>
        <fullName evidence="2">Uncharacterized protein</fullName>
    </submittedName>
</protein>
<name>A0ABP1AZ18_9BRYO</name>
<feature type="transmembrane region" description="Helical" evidence="1">
    <location>
        <begin position="127"/>
        <end position="145"/>
    </location>
</feature>
<proteinExistence type="predicted"/>
<gene>
    <name evidence="2" type="ORF">CSSPJE1EN2_LOCUS10657</name>
</gene>
<evidence type="ECO:0000313" key="2">
    <source>
        <dbReference type="EMBL" id="CAK9867662.1"/>
    </source>
</evidence>
<reference evidence="2" key="1">
    <citation type="submission" date="2024-03" db="EMBL/GenBank/DDBJ databases">
        <authorList>
            <consortium name="ELIXIR-Norway"/>
            <consortium name="Elixir Norway"/>
        </authorList>
    </citation>
    <scope>NUCLEOTIDE SEQUENCE</scope>
</reference>
<dbReference type="Proteomes" id="UP001497522">
    <property type="component" value="Chromosome 17"/>
</dbReference>
<evidence type="ECO:0000256" key="1">
    <source>
        <dbReference type="SAM" id="Phobius"/>
    </source>
</evidence>
<feature type="transmembrane region" description="Helical" evidence="1">
    <location>
        <begin position="89"/>
        <end position="115"/>
    </location>
</feature>
<sequence length="166" mass="19550">MGVKQLHEKNQQKQWIDTVVWRITIALSPPFSMYILPFLAGKFDIYKFLTINYFMGRIEEAGLHILRNVRLWQVHSVSRRKDLQSHRRWMLRSAAIGYGLVYTRFLPGLISLMFFCTMDTALECSFFIVWVVNPLLLEIYIQMYLTDATKKRATKSIPQQEAKIVT</sequence>
<keyword evidence="1" id="KW-0472">Membrane</keyword>
<evidence type="ECO:0000313" key="3">
    <source>
        <dbReference type="Proteomes" id="UP001497522"/>
    </source>
</evidence>
<keyword evidence="3" id="KW-1185">Reference proteome</keyword>
<feature type="transmembrane region" description="Helical" evidence="1">
    <location>
        <begin position="20"/>
        <end position="40"/>
    </location>
</feature>
<keyword evidence="1" id="KW-1133">Transmembrane helix</keyword>